<dbReference type="PANTHER" id="PTHR43284">
    <property type="entry name" value="ASPARAGINE SYNTHETASE (GLUTAMINE-HYDROLYZING)"/>
    <property type="match status" value="1"/>
</dbReference>
<dbReference type="InterPro" id="IPR029055">
    <property type="entry name" value="Ntn_hydrolases_N"/>
</dbReference>
<sequence>MCGFCGRVKRTYMDSVDLHRVEERMHHRGPDDFRYVQDSDIDFCFSRLSIQDLSNAHQPMQSLSKQYLIVFNGEIYNYVELRQSLIEEGYYFQTEGDTEVLLALYEVYGKQMIYQLRGMFAFAIWDRVERELFAARDPFGIKPFYYDENEAGFFFSSERKCLPLLGAEHKAVDKEALHHYLTFQYIPSTDGYTDAAFQQLKPGHCLTYSFDLEKAHVERYFQAQFCSSVEGTKNVATTLQQALQSSVSVHMRSDVSVGAFLSGGIDSSTIVALAKEHHPNLQTFTVGFEREGYSEIELAKETADHLGVDNHSYIITAQEVMNEMENIVYHLDEPIADPAAIPNYFVSRLASQHVKVVLSGEGADELFAGYEIYKEPNALKGFGYLPRRLNHWVQWLARQLPEGIKGRNYLIRGTTPLAERYVGNAKIFNLEEKELLLADAGCIYPYTNVTKPLYDQALQWDDSTQMQYIDLHTWLPGDILTVADRMSMAHSIELRVPFLDQQVFEVASMIPQSMKLTAGTTKFILREAAKDILPEAVFNRKKLGFPVPIRHWLQNEMYEWVQSIVHRSNTDMFINKSYVLSLLDEHAKGMANHSRKLWTAVTFMIWHRVFEEERTSREVLVSRPIHAVL</sequence>
<dbReference type="RefSeq" id="WP_204695360.1">
    <property type="nucleotide sequence ID" value="NZ_JAFBEC010000001.1"/>
</dbReference>
<dbReference type="Gene3D" id="3.40.50.620">
    <property type="entry name" value="HUPs"/>
    <property type="match status" value="1"/>
</dbReference>
<dbReference type="InterPro" id="IPR014729">
    <property type="entry name" value="Rossmann-like_a/b/a_fold"/>
</dbReference>
<reference evidence="10 11" key="1">
    <citation type="submission" date="2021-01" db="EMBL/GenBank/DDBJ databases">
        <title>Genomic Encyclopedia of Type Strains, Phase IV (KMG-IV): sequencing the most valuable type-strain genomes for metagenomic binning, comparative biology and taxonomic classification.</title>
        <authorList>
            <person name="Goeker M."/>
        </authorList>
    </citation>
    <scope>NUCLEOTIDE SEQUENCE [LARGE SCALE GENOMIC DNA]</scope>
    <source>
        <strain evidence="10 11">DSM 25540</strain>
    </source>
</reference>
<dbReference type="Proteomes" id="UP000741863">
    <property type="component" value="Unassembled WGS sequence"/>
</dbReference>
<evidence type="ECO:0000256" key="2">
    <source>
        <dbReference type="ARBA" id="ARBA00005752"/>
    </source>
</evidence>
<dbReference type="InterPro" id="IPR051786">
    <property type="entry name" value="ASN_synthetase/amidase"/>
</dbReference>
<evidence type="ECO:0000256" key="5">
    <source>
        <dbReference type="ARBA" id="ARBA00022840"/>
    </source>
</evidence>
<dbReference type="InterPro" id="IPR033738">
    <property type="entry name" value="AsnB_N"/>
</dbReference>
<comment type="catalytic activity">
    <reaction evidence="8">
        <text>L-aspartate + L-glutamine + ATP + H2O = L-asparagine + L-glutamate + AMP + diphosphate + H(+)</text>
        <dbReference type="Rhea" id="RHEA:12228"/>
        <dbReference type="ChEBI" id="CHEBI:15377"/>
        <dbReference type="ChEBI" id="CHEBI:15378"/>
        <dbReference type="ChEBI" id="CHEBI:29985"/>
        <dbReference type="ChEBI" id="CHEBI:29991"/>
        <dbReference type="ChEBI" id="CHEBI:30616"/>
        <dbReference type="ChEBI" id="CHEBI:33019"/>
        <dbReference type="ChEBI" id="CHEBI:58048"/>
        <dbReference type="ChEBI" id="CHEBI:58359"/>
        <dbReference type="ChEBI" id="CHEBI:456215"/>
        <dbReference type="EC" id="6.3.5.4"/>
    </reaction>
</comment>
<keyword evidence="4" id="KW-0547">Nucleotide-binding</keyword>
<dbReference type="SUPFAM" id="SSF56235">
    <property type="entry name" value="N-terminal nucleophile aminohydrolases (Ntn hydrolases)"/>
    <property type="match status" value="1"/>
</dbReference>
<dbReference type="NCBIfam" id="TIGR01536">
    <property type="entry name" value="asn_synth_AEB"/>
    <property type="match status" value="1"/>
</dbReference>
<evidence type="ECO:0000256" key="6">
    <source>
        <dbReference type="ARBA" id="ARBA00022888"/>
    </source>
</evidence>
<feature type="domain" description="Glutamine amidotransferase type-2" evidence="9">
    <location>
        <begin position="2"/>
        <end position="211"/>
    </location>
</feature>
<dbReference type="GO" id="GO:0004066">
    <property type="term" value="F:asparagine synthase (glutamine-hydrolyzing) activity"/>
    <property type="evidence" value="ECO:0007669"/>
    <property type="project" value="UniProtKB-EC"/>
</dbReference>
<dbReference type="CDD" id="cd01991">
    <property type="entry name" value="Asn_synthase_B_C"/>
    <property type="match status" value="1"/>
</dbReference>
<keyword evidence="5" id="KW-0067">ATP-binding</keyword>
<name>A0ABS2P853_9BACL</name>
<gene>
    <name evidence="10" type="ORF">JOD17_000267</name>
</gene>
<organism evidence="10 11">
    <name type="scientific">Geomicrobium sediminis</name>
    <dbReference type="NCBI Taxonomy" id="1347788"/>
    <lineage>
        <taxon>Bacteria</taxon>
        <taxon>Bacillati</taxon>
        <taxon>Bacillota</taxon>
        <taxon>Bacilli</taxon>
        <taxon>Bacillales</taxon>
        <taxon>Geomicrobium</taxon>
    </lineage>
</organism>
<comment type="similarity">
    <text evidence="2">Belongs to the asparagine synthetase family.</text>
</comment>
<dbReference type="SUPFAM" id="SSF52402">
    <property type="entry name" value="Adenine nucleotide alpha hydrolases-like"/>
    <property type="match status" value="1"/>
</dbReference>
<keyword evidence="7" id="KW-0315">Glutamine amidotransferase</keyword>
<keyword evidence="11" id="KW-1185">Reference proteome</keyword>
<evidence type="ECO:0000259" key="9">
    <source>
        <dbReference type="PROSITE" id="PS51278"/>
    </source>
</evidence>
<dbReference type="Pfam" id="PF13537">
    <property type="entry name" value="GATase_7"/>
    <property type="match status" value="1"/>
</dbReference>
<evidence type="ECO:0000256" key="4">
    <source>
        <dbReference type="ARBA" id="ARBA00022741"/>
    </source>
</evidence>
<evidence type="ECO:0000256" key="3">
    <source>
        <dbReference type="ARBA" id="ARBA00012737"/>
    </source>
</evidence>
<dbReference type="Pfam" id="PF00733">
    <property type="entry name" value="Asn_synthase"/>
    <property type="match status" value="1"/>
</dbReference>
<evidence type="ECO:0000256" key="7">
    <source>
        <dbReference type="ARBA" id="ARBA00022962"/>
    </source>
</evidence>
<dbReference type="PANTHER" id="PTHR43284:SF1">
    <property type="entry name" value="ASPARAGINE SYNTHETASE"/>
    <property type="match status" value="1"/>
</dbReference>
<keyword evidence="6" id="KW-0028">Amino-acid biosynthesis</keyword>
<dbReference type="EMBL" id="JAFBEC010000001">
    <property type="protein sequence ID" value="MBM7631176.1"/>
    <property type="molecule type" value="Genomic_DNA"/>
</dbReference>
<dbReference type="EC" id="6.3.5.4" evidence="3"/>
<dbReference type="Gene3D" id="3.60.20.10">
    <property type="entry name" value="Glutamine Phosphoribosylpyrophosphate, subunit 1, domain 1"/>
    <property type="match status" value="1"/>
</dbReference>
<dbReference type="PROSITE" id="PS51278">
    <property type="entry name" value="GATASE_TYPE_2"/>
    <property type="match status" value="1"/>
</dbReference>
<dbReference type="InterPro" id="IPR001962">
    <property type="entry name" value="Asn_synthase"/>
</dbReference>
<evidence type="ECO:0000256" key="1">
    <source>
        <dbReference type="ARBA" id="ARBA00005187"/>
    </source>
</evidence>
<dbReference type="InterPro" id="IPR017932">
    <property type="entry name" value="GATase_2_dom"/>
</dbReference>
<keyword evidence="6" id="KW-0061">Asparagine biosynthesis</keyword>
<comment type="caution">
    <text evidence="10">The sequence shown here is derived from an EMBL/GenBank/DDBJ whole genome shotgun (WGS) entry which is preliminary data.</text>
</comment>
<accession>A0ABS2P853</accession>
<keyword evidence="10" id="KW-0436">Ligase</keyword>
<protein>
    <recommendedName>
        <fullName evidence="3">asparagine synthase (glutamine-hydrolyzing)</fullName>
        <ecNumber evidence="3">6.3.5.4</ecNumber>
    </recommendedName>
</protein>
<evidence type="ECO:0000313" key="11">
    <source>
        <dbReference type="Proteomes" id="UP000741863"/>
    </source>
</evidence>
<dbReference type="PIRSF" id="PIRSF001589">
    <property type="entry name" value="Asn_synthetase_glu-h"/>
    <property type="match status" value="1"/>
</dbReference>
<evidence type="ECO:0000313" key="10">
    <source>
        <dbReference type="EMBL" id="MBM7631176.1"/>
    </source>
</evidence>
<dbReference type="CDD" id="cd00712">
    <property type="entry name" value="AsnB"/>
    <property type="match status" value="1"/>
</dbReference>
<dbReference type="InterPro" id="IPR006426">
    <property type="entry name" value="Asn_synth_AEB"/>
</dbReference>
<evidence type="ECO:0000256" key="8">
    <source>
        <dbReference type="ARBA" id="ARBA00048741"/>
    </source>
</evidence>
<proteinExistence type="inferred from homology"/>
<comment type="pathway">
    <text evidence="1">Amino-acid biosynthesis; L-asparagine biosynthesis; L-asparagine from L-aspartate (L-Gln route): step 1/1.</text>
</comment>